<accession>A0AAV1YLC4</accession>
<evidence type="ECO:0000313" key="2">
    <source>
        <dbReference type="EMBL" id="CAL0334841.1"/>
    </source>
</evidence>
<dbReference type="AlphaFoldDB" id="A0AAV1YLC4"/>
<name>A0AAV1YLC4_LUPLU</name>
<protein>
    <submittedName>
        <fullName evidence="2">Uncharacterized protein</fullName>
    </submittedName>
</protein>
<organism evidence="2 3">
    <name type="scientific">Lupinus luteus</name>
    <name type="common">European yellow lupine</name>
    <dbReference type="NCBI Taxonomy" id="3873"/>
    <lineage>
        <taxon>Eukaryota</taxon>
        <taxon>Viridiplantae</taxon>
        <taxon>Streptophyta</taxon>
        <taxon>Embryophyta</taxon>
        <taxon>Tracheophyta</taxon>
        <taxon>Spermatophyta</taxon>
        <taxon>Magnoliopsida</taxon>
        <taxon>eudicotyledons</taxon>
        <taxon>Gunneridae</taxon>
        <taxon>Pentapetalae</taxon>
        <taxon>rosids</taxon>
        <taxon>fabids</taxon>
        <taxon>Fabales</taxon>
        <taxon>Fabaceae</taxon>
        <taxon>Papilionoideae</taxon>
        <taxon>50 kb inversion clade</taxon>
        <taxon>genistoids sensu lato</taxon>
        <taxon>core genistoids</taxon>
        <taxon>Genisteae</taxon>
        <taxon>Lupinus</taxon>
    </lineage>
</organism>
<reference evidence="2 3" key="1">
    <citation type="submission" date="2024-03" db="EMBL/GenBank/DDBJ databases">
        <authorList>
            <person name="Martinez-Hernandez J."/>
        </authorList>
    </citation>
    <scope>NUCLEOTIDE SEQUENCE [LARGE SCALE GENOMIC DNA]</scope>
</reference>
<keyword evidence="1" id="KW-0812">Transmembrane</keyword>
<dbReference type="Proteomes" id="UP001497480">
    <property type="component" value="Unassembled WGS sequence"/>
</dbReference>
<keyword evidence="1" id="KW-0472">Membrane</keyword>
<keyword evidence="3" id="KW-1185">Reference proteome</keyword>
<sequence length="108" mass="12969">MSRGGYFFMITWLDREFNLQLSLLVIIDCQLKTRSLSLVFIWMGNALSMEEETTYHLFFLCPIYATVWTFVLSWMNHYHNPRSSLEELTWITPYQGQEHQKQVSKMCF</sequence>
<gene>
    <name evidence="2" type="ORF">LLUT_LOCUS35901</name>
</gene>
<evidence type="ECO:0000256" key="1">
    <source>
        <dbReference type="SAM" id="Phobius"/>
    </source>
</evidence>
<keyword evidence="1" id="KW-1133">Transmembrane helix</keyword>
<feature type="transmembrane region" description="Helical" evidence="1">
    <location>
        <begin position="21"/>
        <end position="43"/>
    </location>
</feature>
<evidence type="ECO:0000313" key="3">
    <source>
        <dbReference type="Proteomes" id="UP001497480"/>
    </source>
</evidence>
<dbReference type="EMBL" id="CAXHTB010000026">
    <property type="protein sequence ID" value="CAL0334841.1"/>
    <property type="molecule type" value="Genomic_DNA"/>
</dbReference>
<comment type="caution">
    <text evidence="2">The sequence shown here is derived from an EMBL/GenBank/DDBJ whole genome shotgun (WGS) entry which is preliminary data.</text>
</comment>
<proteinExistence type="predicted"/>
<feature type="transmembrane region" description="Helical" evidence="1">
    <location>
        <begin position="55"/>
        <end position="75"/>
    </location>
</feature>